<feature type="transmembrane region" description="Helical" evidence="7">
    <location>
        <begin position="313"/>
        <end position="338"/>
    </location>
</feature>
<dbReference type="InterPro" id="IPR001734">
    <property type="entry name" value="Na/solute_symporter"/>
</dbReference>
<sequence>MDSLLGSLDWTVVALYFAVVFGVAIAATLRERRSGGGEDSADYFLAGRNVGWFVIGASLFSSNIGSEHLVGLAGSGATSGVAPGQFEVLASIILLLLGWVFVPFYLKSGVFTMPEFLERRYSAGARWYLATISILAYVLTKISVTIFAGAVVFSAIGVPFWTGALIVVGVTGAYTVFGGLRAVLYTDLLQTFVLIGGAVAVTVAGLGAVGGWGAMTEAVGPGFLDMWKPMSDPDFPWTGILFGAPILGIWYWCTDQFIVQRTLSAKTIDDARRGTIMAGFLKLLPLFIFVLPGMLAAALVAQGKLELGDPNEALPTLVAALLPIGLRGLVVAGLLAALMSSLSSVFNSCSTLITWDVYKKLNPGASERQLVWVGRLSTIALTVLGLAWIPFVEAAEGGLYVYIQSVQGYISPPIASVFLLGLFWSRLNAQGAIASLLTGLVLGVARLSMEASGVDAGLFTGMNFLHFAIALFLVCSAVLVAVSLMTAPPPADKIDGLTFGTASRPLSGPAQIAVPEKVLASDPAWRRVDVILTAVLLLCVAAVWIVFS</sequence>
<comment type="similarity">
    <text evidence="2 6">Belongs to the sodium:solute symporter (SSF) (TC 2.A.21) family.</text>
</comment>
<dbReference type="PROSITE" id="PS50283">
    <property type="entry name" value="NA_SOLUT_SYMP_3"/>
    <property type="match status" value="1"/>
</dbReference>
<evidence type="ECO:0000256" key="6">
    <source>
        <dbReference type="RuleBase" id="RU362091"/>
    </source>
</evidence>
<feature type="transmembrane region" description="Helical" evidence="7">
    <location>
        <begin position="12"/>
        <end position="29"/>
    </location>
</feature>
<feature type="transmembrane region" description="Helical" evidence="7">
    <location>
        <begin position="464"/>
        <end position="484"/>
    </location>
</feature>
<dbReference type="OrthoDB" id="9814523at2"/>
<evidence type="ECO:0000256" key="7">
    <source>
        <dbReference type="SAM" id="Phobius"/>
    </source>
</evidence>
<dbReference type="GO" id="GO:0005412">
    <property type="term" value="F:D-glucose:sodium symporter activity"/>
    <property type="evidence" value="ECO:0007669"/>
    <property type="project" value="TreeGrafter"/>
</dbReference>
<name>A0A271IV11_9BACT</name>
<feature type="transmembrane region" description="Helical" evidence="7">
    <location>
        <begin position="50"/>
        <end position="66"/>
    </location>
</feature>
<keyword evidence="3 7" id="KW-0812">Transmembrane</keyword>
<evidence type="ECO:0000313" key="8">
    <source>
        <dbReference type="EMBL" id="PAP74950.1"/>
    </source>
</evidence>
<evidence type="ECO:0000256" key="2">
    <source>
        <dbReference type="ARBA" id="ARBA00006434"/>
    </source>
</evidence>
<organism evidence="8 9">
    <name type="scientific">Rubrivirga marina</name>
    <dbReference type="NCBI Taxonomy" id="1196024"/>
    <lineage>
        <taxon>Bacteria</taxon>
        <taxon>Pseudomonadati</taxon>
        <taxon>Rhodothermota</taxon>
        <taxon>Rhodothermia</taxon>
        <taxon>Rhodothermales</taxon>
        <taxon>Rubricoccaceae</taxon>
        <taxon>Rubrivirga</taxon>
    </lineage>
</organism>
<dbReference type="Pfam" id="PF00474">
    <property type="entry name" value="SSF"/>
    <property type="match status" value="1"/>
</dbReference>
<evidence type="ECO:0000256" key="1">
    <source>
        <dbReference type="ARBA" id="ARBA00004141"/>
    </source>
</evidence>
<evidence type="ECO:0000256" key="5">
    <source>
        <dbReference type="ARBA" id="ARBA00023136"/>
    </source>
</evidence>
<feature type="transmembrane region" description="Helical" evidence="7">
    <location>
        <begin position="127"/>
        <end position="154"/>
    </location>
</feature>
<feature type="transmembrane region" description="Helical" evidence="7">
    <location>
        <begin position="370"/>
        <end position="389"/>
    </location>
</feature>
<comment type="subcellular location">
    <subcellularLocation>
        <location evidence="1">Membrane</location>
        <topology evidence="1">Multi-pass membrane protein</topology>
    </subcellularLocation>
</comment>
<dbReference type="NCBIfam" id="TIGR00813">
    <property type="entry name" value="sss"/>
    <property type="match status" value="1"/>
</dbReference>
<dbReference type="RefSeq" id="WP_095508575.1">
    <property type="nucleotide sequence ID" value="NZ_MQWD01000001.1"/>
</dbReference>
<dbReference type="CDD" id="cd10329">
    <property type="entry name" value="SLC5sbd_SGLT1-like"/>
    <property type="match status" value="1"/>
</dbReference>
<proteinExistence type="inferred from homology"/>
<evidence type="ECO:0000256" key="3">
    <source>
        <dbReference type="ARBA" id="ARBA00022692"/>
    </source>
</evidence>
<accession>A0A271IV11</accession>
<dbReference type="PANTHER" id="PTHR11819">
    <property type="entry name" value="SOLUTE CARRIER FAMILY 5"/>
    <property type="match status" value="1"/>
</dbReference>
<feature type="transmembrane region" description="Helical" evidence="7">
    <location>
        <begin position="530"/>
        <end position="547"/>
    </location>
</feature>
<feature type="transmembrane region" description="Helical" evidence="7">
    <location>
        <begin position="274"/>
        <end position="301"/>
    </location>
</feature>
<dbReference type="Gene3D" id="1.20.1730.10">
    <property type="entry name" value="Sodium/glucose cotransporter"/>
    <property type="match status" value="1"/>
</dbReference>
<keyword evidence="4 7" id="KW-1133">Transmembrane helix</keyword>
<feature type="transmembrane region" description="Helical" evidence="7">
    <location>
        <begin position="401"/>
        <end position="424"/>
    </location>
</feature>
<dbReference type="InterPro" id="IPR018212">
    <property type="entry name" value="Na/solute_symporter_CS"/>
</dbReference>
<feature type="transmembrane region" description="Helical" evidence="7">
    <location>
        <begin position="431"/>
        <end position="449"/>
    </location>
</feature>
<dbReference type="PROSITE" id="PS00457">
    <property type="entry name" value="NA_SOLUT_SYMP_2"/>
    <property type="match status" value="1"/>
</dbReference>
<feature type="transmembrane region" description="Helical" evidence="7">
    <location>
        <begin position="235"/>
        <end position="253"/>
    </location>
</feature>
<comment type="caution">
    <text evidence="8">The sequence shown here is derived from an EMBL/GenBank/DDBJ whole genome shotgun (WGS) entry which is preliminary data.</text>
</comment>
<feature type="transmembrane region" description="Helical" evidence="7">
    <location>
        <begin position="160"/>
        <end position="180"/>
    </location>
</feature>
<dbReference type="PANTHER" id="PTHR11819:SF195">
    <property type="entry name" value="SODIUM_GLUCOSE COTRANSPORTER 4"/>
    <property type="match status" value="1"/>
</dbReference>
<dbReference type="InterPro" id="IPR038377">
    <property type="entry name" value="Na/Glc_symporter_sf"/>
</dbReference>
<dbReference type="AlphaFoldDB" id="A0A271IV11"/>
<keyword evidence="9" id="KW-1185">Reference proteome</keyword>
<dbReference type="Proteomes" id="UP000216339">
    <property type="component" value="Unassembled WGS sequence"/>
</dbReference>
<evidence type="ECO:0000313" key="9">
    <source>
        <dbReference type="Proteomes" id="UP000216339"/>
    </source>
</evidence>
<gene>
    <name evidence="8" type="ORF">BSZ37_00025</name>
</gene>
<reference evidence="8 9" key="1">
    <citation type="submission" date="2016-11" db="EMBL/GenBank/DDBJ databases">
        <title>Study of marine rhodopsin-containing bacteria.</title>
        <authorList>
            <person name="Yoshizawa S."/>
            <person name="Kumagai Y."/>
            <person name="Kogure K."/>
        </authorList>
    </citation>
    <scope>NUCLEOTIDE SEQUENCE [LARGE SCALE GENOMIC DNA]</scope>
    <source>
        <strain evidence="8 9">SAORIC-28</strain>
    </source>
</reference>
<protein>
    <submittedName>
        <fullName evidence="8">Sodium transporter</fullName>
    </submittedName>
</protein>
<feature type="transmembrane region" description="Helical" evidence="7">
    <location>
        <begin position="192"/>
        <end position="215"/>
    </location>
</feature>
<dbReference type="EMBL" id="MQWD01000001">
    <property type="protein sequence ID" value="PAP74950.1"/>
    <property type="molecule type" value="Genomic_DNA"/>
</dbReference>
<feature type="transmembrane region" description="Helical" evidence="7">
    <location>
        <begin position="86"/>
        <end position="106"/>
    </location>
</feature>
<evidence type="ECO:0000256" key="4">
    <source>
        <dbReference type="ARBA" id="ARBA00022989"/>
    </source>
</evidence>
<dbReference type="GO" id="GO:0005886">
    <property type="term" value="C:plasma membrane"/>
    <property type="evidence" value="ECO:0007669"/>
    <property type="project" value="TreeGrafter"/>
</dbReference>
<keyword evidence="5 7" id="KW-0472">Membrane</keyword>